<evidence type="ECO:0000313" key="1">
    <source>
        <dbReference type="EMBL" id="KAJ7370159.1"/>
    </source>
</evidence>
<gene>
    <name evidence="1" type="ORF">OS493_033784</name>
</gene>
<proteinExistence type="predicted"/>
<comment type="caution">
    <text evidence="1">The sequence shown here is derived from an EMBL/GenBank/DDBJ whole genome shotgun (WGS) entry which is preliminary data.</text>
</comment>
<reference evidence="1" key="1">
    <citation type="submission" date="2023-01" db="EMBL/GenBank/DDBJ databases">
        <title>Genome assembly of the deep-sea coral Lophelia pertusa.</title>
        <authorList>
            <person name="Herrera S."/>
            <person name="Cordes E."/>
        </authorList>
    </citation>
    <scope>NUCLEOTIDE SEQUENCE</scope>
    <source>
        <strain evidence="1">USNM1676648</strain>
        <tissue evidence="1">Polyp</tissue>
    </source>
</reference>
<dbReference type="AlphaFoldDB" id="A0A9W9YWU1"/>
<protein>
    <submittedName>
        <fullName evidence="1">Uncharacterized protein</fullName>
    </submittedName>
</protein>
<dbReference type="Proteomes" id="UP001163046">
    <property type="component" value="Unassembled WGS sequence"/>
</dbReference>
<evidence type="ECO:0000313" key="2">
    <source>
        <dbReference type="Proteomes" id="UP001163046"/>
    </source>
</evidence>
<dbReference type="EMBL" id="MU826871">
    <property type="protein sequence ID" value="KAJ7370159.1"/>
    <property type="molecule type" value="Genomic_DNA"/>
</dbReference>
<name>A0A9W9YWU1_9CNID</name>
<accession>A0A9W9YWU1</accession>
<keyword evidence="2" id="KW-1185">Reference proteome</keyword>
<sequence>MIRISERRYLLELELEDKTKGRSVRLSEYVFRPKENNTIVCYPDGFQWRRNVTVSMIITVYYRNSSTASWRQEKATRSSSATFQGCVQARPEGNQHRHLDLADGAEWFHQRRRLKQLLLLAEK</sequence>
<organism evidence="1 2">
    <name type="scientific">Desmophyllum pertusum</name>
    <dbReference type="NCBI Taxonomy" id="174260"/>
    <lineage>
        <taxon>Eukaryota</taxon>
        <taxon>Metazoa</taxon>
        <taxon>Cnidaria</taxon>
        <taxon>Anthozoa</taxon>
        <taxon>Hexacorallia</taxon>
        <taxon>Scleractinia</taxon>
        <taxon>Caryophylliina</taxon>
        <taxon>Caryophylliidae</taxon>
        <taxon>Desmophyllum</taxon>
    </lineage>
</organism>